<gene>
    <name evidence="1" type="ORF">A2519_16965</name>
</gene>
<proteinExistence type="predicted"/>
<organism evidence="1 2">
    <name type="scientific">Candidatus Raymondbacteria bacterium RIFOXYD12_FULL_49_13</name>
    <dbReference type="NCBI Taxonomy" id="1817890"/>
    <lineage>
        <taxon>Bacteria</taxon>
        <taxon>Raymondiibacteriota</taxon>
    </lineage>
</organism>
<evidence type="ECO:0008006" key="3">
    <source>
        <dbReference type="Google" id="ProtNLM"/>
    </source>
</evidence>
<dbReference type="EMBL" id="MFYX01000134">
    <property type="protein sequence ID" value="OGK01082.1"/>
    <property type="molecule type" value="Genomic_DNA"/>
</dbReference>
<sequence length="93" mass="10700">MDFVASREFRVNPGKVWKRLRKTHKLVVTLNGKPIAMVRDIMDGDLEESMRTDAMAECAMAVSQLQEQAYKKGLNKLSEEDIEKEIAQARRTF</sequence>
<dbReference type="Proteomes" id="UP000179243">
    <property type="component" value="Unassembled WGS sequence"/>
</dbReference>
<evidence type="ECO:0000313" key="1">
    <source>
        <dbReference type="EMBL" id="OGK01082.1"/>
    </source>
</evidence>
<reference evidence="1 2" key="1">
    <citation type="journal article" date="2016" name="Nat. Commun.">
        <title>Thousands of microbial genomes shed light on interconnected biogeochemical processes in an aquifer system.</title>
        <authorList>
            <person name="Anantharaman K."/>
            <person name="Brown C.T."/>
            <person name="Hug L.A."/>
            <person name="Sharon I."/>
            <person name="Castelle C.J."/>
            <person name="Probst A.J."/>
            <person name="Thomas B.C."/>
            <person name="Singh A."/>
            <person name="Wilkins M.J."/>
            <person name="Karaoz U."/>
            <person name="Brodie E.L."/>
            <person name="Williams K.H."/>
            <person name="Hubbard S.S."/>
            <person name="Banfield J.F."/>
        </authorList>
    </citation>
    <scope>NUCLEOTIDE SEQUENCE [LARGE SCALE GENOMIC DNA]</scope>
</reference>
<evidence type="ECO:0000313" key="2">
    <source>
        <dbReference type="Proteomes" id="UP000179243"/>
    </source>
</evidence>
<accession>A0A1F7F3E5</accession>
<protein>
    <recommendedName>
        <fullName evidence="3">Prevent-host-death protein</fullName>
    </recommendedName>
</protein>
<comment type="caution">
    <text evidence="1">The sequence shown here is derived from an EMBL/GenBank/DDBJ whole genome shotgun (WGS) entry which is preliminary data.</text>
</comment>
<name>A0A1F7F3E5_UNCRA</name>
<dbReference type="AlphaFoldDB" id="A0A1F7F3E5"/>